<name>A0A7J8G0R4_MOLMO</name>
<dbReference type="Proteomes" id="UP000550707">
    <property type="component" value="Unassembled WGS sequence"/>
</dbReference>
<keyword evidence="2" id="KW-1185">Reference proteome</keyword>
<evidence type="ECO:0000313" key="1">
    <source>
        <dbReference type="EMBL" id="KAF6452992.1"/>
    </source>
</evidence>
<dbReference type="AlphaFoldDB" id="A0A7J8G0R4"/>
<accession>A0A7J8G0R4</accession>
<protein>
    <submittedName>
        <fullName evidence="1">Uncharacterized protein</fullName>
    </submittedName>
</protein>
<dbReference type="InParanoid" id="A0A7J8G0R4"/>
<evidence type="ECO:0000313" key="2">
    <source>
        <dbReference type="Proteomes" id="UP000550707"/>
    </source>
</evidence>
<sequence>MPGANSMRGGRAAASVSMSTGPLASCSIGCLEKILSSVLEIGKSKVKVPADLLSGENLLHRYFLVLCVLIWQRICTHLFFITISTLQKRTPKHGGVEYLVQFTNLEGGSGARSGTQVVRIQKSNDHHRDKHRWQS</sequence>
<organism evidence="1 2">
    <name type="scientific">Molossus molossus</name>
    <name type="common">Pallas' mastiff bat</name>
    <name type="synonym">Vespertilio molossus</name>
    <dbReference type="NCBI Taxonomy" id="27622"/>
    <lineage>
        <taxon>Eukaryota</taxon>
        <taxon>Metazoa</taxon>
        <taxon>Chordata</taxon>
        <taxon>Craniata</taxon>
        <taxon>Vertebrata</taxon>
        <taxon>Euteleostomi</taxon>
        <taxon>Mammalia</taxon>
        <taxon>Eutheria</taxon>
        <taxon>Laurasiatheria</taxon>
        <taxon>Chiroptera</taxon>
        <taxon>Yangochiroptera</taxon>
        <taxon>Molossidae</taxon>
        <taxon>Molossus</taxon>
    </lineage>
</organism>
<proteinExistence type="predicted"/>
<reference evidence="1 2" key="1">
    <citation type="journal article" date="2020" name="Nature">
        <title>Six reference-quality genomes reveal evolution of bat adaptations.</title>
        <authorList>
            <person name="Jebb D."/>
            <person name="Huang Z."/>
            <person name="Pippel M."/>
            <person name="Hughes G.M."/>
            <person name="Lavrichenko K."/>
            <person name="Devanna P."/>
            <person name="Winkler S."/>
            <person name="Jermiin L.S."/>
            <person name="Skirmuntt E.C."/>
            <person name="Katzourakis A."/>
            <person name="Burkitt-Gray L."/>
            <person name="Ray D.A."/>
            <person name="Sullivan K.A.M."/>
            <person name="Roscito J.G."/>
            <person name="Kirilenko B.M."/>
            <person name="Davalos L.M."/>
            <person name="Corthals A.P."/>
            <person name="Power M.L."/>
            <person name="Jones G."/>
            <person name="Ransome R.D."/>
            <person name="Dechmann D.K.N."/>
            <person name="Locatelli A.G."/>
            <person name="Puechmaille S.J."/>
            <person name="Fedrigo O."/>
            <person name="Jarvis E.D."/>
            <person name="Hiller M."/>
            <person name="Vernes S.C."/>
            <person name="Myers E.W."/>
            <person name="Teeling E.C."/>
        </authorList>
    </citation>
    <scope>NUCLEOTIDE SEQUENCE [LARGE SCALE GENOMIC DNA]</scope>
    <source>
        <strain evidence="1">MMolMol1</strain>
        <tissue evidence="1">Muscle</tissue>
    </source>
</reference>
<gene>
    <name evidence="1" type="ORF">HJG59_008268</name>
</gene>
<comment type="caution">
    <text evidence="1">The sequence shown here is derived from an EMBL/GenBank/DDBJ whole genome shotgun (WGS) entry which is preliminary data.</text>
</comment>
<dbReference type="EMBL" id="JACASF010000010">
    <property type="protein sequence ID" value="KAF6452992.1"/>
    <property type="molecule type" value="Genomic_DNA"/>
</dbReference>